<proteinExistence type="predicted"/>
<gene>
    <name evidence="1" type="ORF">Vadar_009592</name>
</gene>
<reference evidence="1 2" key="1">
    <citation type="journal article" date="2021" name="Hortic Res">
        <title>High-quality reference genome and annotation aids understanding of berry development for evergreen blueberry (Vaccinium darrowii).</title>
        <authorList>
            <person name="Yu J."/>
            <person name="Hulse-Kemp A.M."/>
            <person name="Babiker E."/>
            <person name="Staton M."/>
        </authorList>
    </citation>
    <scope>NUCLEOTIDE SEQUENCE [LARGE SCALE GENOMIC DNA]</scope>
    <source>
        <strain evidence="2">cv. NJ 8807/NJ 8810</strain>
        <tissue evidence="1">Young leaf</tissue>
    </source>
</reference>
<sequence>MSVTPTVATAISPTGNSSDNITTEEEDHLIRSTKKIKNDYLIPPALMEADPEGSHLVTIVDDEMAIAADKCEELPASPKELIKSFKQILINVKGKEVAFSDDVENIPSDEEDMGEEEVICEDEEIDGIPAIYFPKSLVKYGTQPWKDAIIVKPIGYPVGYKSLCTKVRRLWDLQGDFSALDIGMGFVVFKFDLQSDRAHVLTGGPWTLTDQYITVRAWEPRFKPDEAEEVTMAVWVRFPNFPLEYYNEKHMFRIARRLGRPIKADSTTIETDRGRYARVCVEVDLKIPLKSRVYIEGKIYRVEYENIPILCFGCGRVGHRKDFCSWGTKPPSSLALDTPITASTSVEVEKTTGPNHPGQSSSGKAAQLPPYGQWTLVQKKPRRPNPGKRFTDKTHVTHSNRSSGPNAQRHEPRENRFSLLNWFEASTSGPKRGQSQSKPKADSKQNQTLSTTKNTSSTVNTLSHKTCSPEENICDPNGKGHIFPSSPALDSEPTKSTNVNTTQPKPNIPNPNPNPNQNPPFSFTPTTNLSTVSSPYPTPSEKPHGITITTQCNRDIPPPKSSDLHPNQTKGRRWGPYDSGVVNSYGKFRNHDNKKQRGGDSVLCSERGQQERKLQRPALGQDNGGME</sequence>
<evidence type="ECO:0000313" key="2">
    <source>
        <dbReference type="Proteomes" id="UP000828048"/>
    </source>
</evidence>
<accession>A0ACB7YKN0</accession>
<dbReference type="Proteomes" id="UP000828048">
    <property type="component" value="Chromosome 11"/>
</dbReference>
<protein>
    <submittedName>
        <fullName evidence="1">Uncharacterized protein</fullName>
    </submittedName>
</protein>
<comment type="caution">
    <text evidence="1">The sequence shown here is derived from an EMBL/GenBank/DDBJ whole genome shotgun (WGS) entry which is preliminary data.</text>
</comment>
<evidence type="ECO:0000313" key="1">
    <source>
        <dbReference type="EMBL" id="KAH7854060.1"/>
    </source>
</evidence>
<dbReference type="EMBL" id="CM037161">
    <property type="protein sequence ID" value="KAH7854060.1"/>
    <property type="molecule type" value="Genomic_DNA"/>
</dbReference>
<keyword evidence="2" id="KW-1185">Reference proteome</keyword>
<name>A0ACB7YKN0_9ERIC</name>
<organism evidence="1 2">
    <name type="scientific">Vaccinium darrowii</name>
    <dbReference type="NCBI Taxonomy" id="229202"/>
    <lineage>
        <taxon>Eukaryota</taxon>
        <taxon>Viridiplantae</taxon>
        <taxon>Streptophyta</taxon>
        <taxon>Embryophyta</taxon>
        <taxon>Tracheophyta</taxon>
        <taxon>Spermatophyta</taxon>
        <taxon>Magnoliopsida</taxon>
        <taxon>eudicotyledons</taxon>
        <taxon>Gunneridae</taxon>
        <taxon>Pentapetalae</taxon>
        <taxon>asterids</taxon>
        <taxon>Ericales</taxon>
        <taxon>Ericaceae</taxon>
        <taxon>Vaccinioideae</taxon>
        <taxon>Vaccinieae</taxon>
        <taxon>Vaccinium</taxon>
    </lineage>
</organism>